<dbReference type="InterPro" id="IPR027417">
    <property type="entry name" value="P-loop_NTPase"/>
</dbReference>
<keyword evidence="6" id="KW-0963">Cytoplasm</keyword>
<dbReference type="Gene3D" id="3.40.50.12240">
    <property type="match status" value="1"/>
</dbReference>
<accession>A0ABV7PQ33</accession>
<evidence type="ECO:0000256" key="11">
    <source>
        <dbReference type="ARBA" id="ARBA00022927"/>
    </source>
</evidence>
<dbReference type="SUPFAM" id="SSF52540">
    <property type="entry name" value="P-loop containing nucleoside triphosphate hydrolases"/>
    <property type="match status" value="1"/>
</dbReference>
<evidence type="ECO:0000256" key="6">
    <source>
        <dbReference type="ARBA" id="ARBA00022490"/>
    </source>
</evidence>
<dbReference type="CDD" id="cd18117">
    <property type="entry name" value="ATP-synt_flagellum-secretory_path_III_N"/>
    <property type="match status" value="1"/>
</dbReference>
<comment type="caution">
    <text evidence="19">The sequence shown here is derived from an EMBL/GenBank/DDBJ whole genome shotgun (WGS) entry which is preliminary data.</text>
</comment>
<dbReference type="NCBIfam" id="TIGR01026">
    <property type="entry name" value="fliI_yscN"/>
    <property type="match status" value="1"/>
</dbReference>
<evidence type="ECO:0000256" key="9">
    <source>
        <dbReference type="ARBA" id="ARBA00022795"/>
    </source>
</evidence>
<evidence type="ECO:0000256" key="2">
    <source>
        <dbReference type="ARBA" id="ARBA00008936"/>
    </source>
</evidence>
<dbReference type="PANTHER" id="PTHR15184:SF81">
    <property type="entry name" value="FLAGELLUM-SPECIFIC ATP SYNTHASE"/>
    <property type="match status" value="1"/>
</dbReference>
<evidence type="ECO:0000256" key="3">
    <source>
        <dbReference type="ARBA" id="ARBA00012473"/>
    </source>
</evidence>
<comment type="subcellular location">
    <subcellularLocation>
        <location evidence="1">Cytoplasm</location>
    </subcellularLocation>
</comment>
<evidence type="ECO:0000313" key="19">
    <source>
        <dbReference type="EMBL" id="MFC3461348.1"/>
    </source>
</evidence>
<keyword evidence="10" id="KW-0067">ATP-binding</keyword>
<proteinExistence type="inferred from homology"/>
<evidence type="ECO:0000256" key="17">
    <source>
        <dbReference type="SAM" id="MobiDB-lite"/>
    </source>
</evidence>
<keyword evidence="19" id="KW-0969">Cilium</keyword>
<dbReference type="PANTHER" id="PTHR15184">
    <property type="entry name" value="ATP SYNTHASE"/>
    <property type="match status" value="1"/>
</dbReference>
<feature type="region of interest" description="Disordered" evidence="17">
    <location>
        <begin position="119"/>
        <end position="138"/>
    </location>
</feature>
<dbReference type="CDD" id="cd01136">
    <property type="entry name" value="ATPase_flagellum-secretory_path_III"/>
    <property type="match status" value="1"/>
</dbReference>
<keyword evidence="5" id="KW-0813">Transport</keyword>
<evidence type="ECO:0000259" key="18">
    <source>
        <dbReference type="SMART" id="SM00382"/>
    </source>
</evidence>
<sequence length="438" mass="46715">MTALVDTLRSLDIGAVPVATPTGRLVGAQGLLLESVGCKLHTGQRARIELVDGGWLDAQVVGFRDKVSYLMPFKKPQGLATGARVLPEKNTSKLMIGPSWLGRMVNGLGEEIDGLGRLGGDQPLETTPPKVNPLRKTPVDEPLDVGVRAINSMLTLGKGQRVGLMAGSGVGKSVLLGLITRQTVADVVVVGLIGERNREVREFVEKSLGPEGLKRAVLVVAPADESPMMRVMATELCHSIAAHFRDRGQNVLLLCDSLTRYAMALREVALSLGEPPATRGYPPSVFSNLPQLVESAGNGENPQGSMSAIYTVLAEGDDQQDPVVDTARAILDGHIVLTRELAERGHYPAIDVAQSISRCMAQVVSPDHANAARKLKAALARHARVRDLIPLGAYTPGADPETDRAVRLQPHIEAFLCQGTREGAPLDTCVTQLQGMMA</sequence>
<evidence type="ECO:0000256" key="12">
    <source>
        <dbReference type="ARBA" id="ARBA00022967"/>
    </source>
</evidence>
<keyword evidence="15" id="KW-0066">ATP synthesis</keyword>
<keyword evidence="11" id="KW-0653">Protein transport</keyword>
<keyword evidence="9" id="KW-1005">Bacterial flagellum biogenesis</keyword>
<dbReference type="InterPro" id="IPR020003">
    <property type="entry name" value="ATPase_a/bsu_AS"/>
</dbReference>
<evidence type="ECO:0000256" key="4">
    <source>
        <dbReference type="ARBA" id="ARBA00020580"/>
    </source>
</evidence>
<dbReference type="NCBIfam" id="NF005535">
    <property type="entry name" value="PRK07196.1"/>
    <property type="match status" value="1"/>
</dbReference>
<keyword evidence="7" id="KW-0547">Nucleotide-binding</keyword>
<evidence type="ECO:0000256" key="16">
    <source>
        <dbReference type="ARBA" id="ARBA00034006"/>
    </source>
</evidence>
<evidence type="ECO:0000256" key="13">
    <source>
        <dbReference type="ARBA" id="ARBA00023065"/>
    </source>
</evidence>
<evidence type="ECO:0000313" key="20">
    <source>
        <dbReference type="Proteomes" id="UP001595665"/>
    </source>
</evidence>
<keyword evidence="8" id="KW-0375">Hydrogen ion transport</keyword>
<dbReference type="InterPro" id="IPR005714">
    <property type="entry name" value="ATPase_T3SS_FliI/YscN"/>
</dbReference>
<keyword evidence="20" id="KW-1185">Reference proteome</keyword>
<evidence type="ECO:0000256" key="5">
    <source>
        <dbReference type="ARBA" id="ARBA00022448"/>
    </source>
</evidence>
<keyword evidence="19" id="KW-0282">Flagellum</keyword>
<name>A0ABV7PQ33_9BURK</name>
<keyword evidence="12" id="KW-1278">Translocase</keyword>
<evidence type="ECO:0000256" key="1">
    <source>
        <dbReference type="ARBA" id="ARBA00004496"/>
    </source>
</evidence>
<evidence type="ECO:0000256" key="8">
    <source>
        <dbReference type="ARBA" id="ARBA00022781"/>
    </source>
</evidence>
<evidence type="ECO:0000256" key="10">
    <source>
        <dbReference type="ARBA" id="ARBA00022840"/>
    </source>
</evidence>
<dbReference type="Proteomes" id="UP001595665">
    <property type="component" value="Unassembled WGS sequence"/>
</dbReference>
<dbReference type="Pfam" id="PF00006">
    <property type="entry name" value="ATP-synt_ab"/>
    <property type="match status" value="1"/>
</dbReference>
<keyword evidence="14" id="KW-1006">Bacterial flagellum protein export</keyword>
<dbReference type="InterPro" id="IPR003593">
    <property type="entry name" value="AAA+_ATPase"/>
</dbReference>
<comment type="catalytic activity">
    <reaction evidence="16">
        <text>ATP + H2O + cellular proteinSide 1 = ADP + phosphate + cellular proteinSide 2.</text>
        <dbReference type="EC" id="7.4.2.8"/>
    </reaction>
</comment>
<dbReference type="InterPro" id="IPR040627">
    <property type="entry name" value="T3SS_ATPase_C"/>
</dbReference>
<dbReference type="SMART" id="SM00382">
    <property type="entry name" value="AAA"/>
    <property type="match status" value="1"/>
</dbReference>
<dbReference type="EC" id="7.1.2.2" evidence="3"/>
<evidence type="ECO:0000256" key="7">
    <source>
        <dbReference type="ARBA" id="ARBA00022741"/>
    </source>
</evidence>
<protein>
    <recommendedName>
        <fullName evidence="4">Flagellum-specific ATP synthase</fullName>
        <ecNumber evidence="3">7.1.2.2</ecNumber>
    </recommendedName>
</protein>
<comment type="similarity">
    <text evidence="2">Belongs to the ATPase alpha/beta chains family.</text>
</comment>
<keyword evidence="13" id="KW-0406">Ion transport</keyword>
<dbReference type="Pfam" id="PF18269">
    <property type="entry name" value="T3SS_ATPase_C"/>
    <property type="match status" value="1"/>
</dbReference>
<dbReference type="PROSITE" id="PS00152">
    <property type="entry name" value="ATPASE_ALPHA_BETA"/>
    <property type="match status" value="1"/>
</dbReference>
<dbReference type="RefSeq" id="WP_379737713.1">
    <property type="nucleotide sequence ID" value="NZ_JBHRVV010000001.1"/>
</dbReference>
<reference evidence="20" key="1">
    <citation type="journal article" date="2019" name="Int. J. Syst. Evol. Microbiol.">
        <title>The Global Catalogue of Microorganisms (GCM) 10K type strain sequencing project: providing services to taxonomists for standard genome sequencing and annotation.</title>
        <authorList>
            <consortium name="The Broad Institute Genomics Platform"/>
            <consortium name="The Broad Institute Genome Sequencing Center for Infectious Disease"/>
            <person name="Wu L."/>
            <person name="Ma J."/>
        </authorList>
    </citation>
    <scope>NUCLEOTIDE SEQUENCE [LARGE SCALE GENOMIC DNA]</scope>
    <source>
        <strain evidence="20">CCM 7480</strain>
    </source>
</reference>
<organism evidence="19 20">
    <name type="scientific">Massilia haematophila</name>
    <dbReference type="NCBI Taxonomy" id="457923"/>
    <lineage>
        <taxon>Bacteria</taxon>
        <taxon>Pseudomonadati</taxon>
        <taxon>Pseudomonadota</taxon>
        <taxon>Betaproteobacteria</taxon>
        <taxon>Burkholderiales</taxon>
        <taxon>Oxalobacteraceae</taxon>
        <taxon>Telluria group</taxon>
        <taxon>Massilia</taxon>
    </lineage>
</organism>
<dbReference type="EMBL" id="JBHRVV010000001">
    <property type="protein sequence ID" value="MFC3461348.1"/>
    <property type="molecule type" value="Genomic_DNA"/>
</dbReference>
<keyword evidence="19" id="KW-0966">Cell projection</keyword>
<dbReference type="InterPro" id="IPR050053">
    <property type="entry name" value="ATPase_alpha/beta_chains"/>
</dbReference>
<evidence type="ECO:0000256" key="15">
    <source>
        <dbReference type="ARBA" id="ARBA00023310"/>
    </source>
</evidence>
<gene>
    <name evidence="19" type="primary">fliI</name>
    <name evidence="19" type="ORF">ACFOPH_24360</name>
</gene>
<evidence type="ECO:0000256" key="14">
    <source>
        <dbReference type="ARBA" id="ARBA00023225"/>
    </source>
</evidence>
<feature type="domain" description="AAA+ ATPase" evidence="18">
    <location>
        <begin position="158"/>
        <end position="341"/>
    </location>
</feature>
<dbReference type="InterPro" id="IPR000194">
    <property type="entry name" value="ATPase_F1/V1/A1_a/bsu_nucl-bd"/>
</dbReference>